<dbReference type="Pfam" id="PF02009">
    <property type="entry name" value="RIFIN"/>
    <property type="match status" value="1"/>
</dbReference>
<protein>
    <recommendedName>
        <fullName evidence="4">Surface antigen</fullName>
    </recommendedName>
</protein>
<feature type="transmembrane region" description="Helical" evidence="1">
    <location>
        <begin position="290"/>
        <end position="311"/>
    </location>
</feature>
<keyword evidence="1" id="KW-1133">Transmembrane helix</keyword>
<evidence type="ECO:0000313" key="2">
    <source>
        <dbReference type="EMBL" id="ETW27236.1"/>
    </source>
</evidence>
<reference evidence="2 3" key="1">
    <citation type="submission" date="2013-02" db="EMBL/GenBank/DDBJ databases">
        <title>The Genome Annotation of Plasmodium falciparum FCH/4.</title>
        <authorList>
            <consortium name="The Broad Institute Genome Sequencing Platform"/>
            <consortium name="The Broad Institute Genome Sequencing Center for Infectious Disease"/>
            <person name="Neafsey D."/>
            <person name="Hoffman S."/>
            <person name="Volkman S."/>
            <person name="Rosenthal P."/>
            <person name="Walker B."/>
            <person name="Young S.K."/>
            <person name="Zeng Q."/>
            <person name="Gargeya S."/>
            <person name="Fitzgerald M."/>
            <person name="Haas B."/>
            <person name="Abouelleil A."/>
            <person name="Allen A.W."/>
            <person name="Alvarado L."/>
            <person name="Arachchi H.M."/>
            <person name="Berlin A.M."/>
            <person name="Chapman S.B."/>
            <person name="Gainer-Dewar J."/>
            <person name="Goldberg J."/>
            <person name="Griggs A."/>
            <person name="Gujja S."/>
            <person name="Hansen M."/>
            <person name="Howarth C."/>
            <person name="Imamovic A."/>
            <person name="Ireland A."/>
            <person name="Larimer J."/>
            <person name="McCowan C."/>
            <person name="Murphy C."/>
            <person name="Pearson M."/>
            <person name="Poon T.W."/>
            <person name="Priest M."/>
            <person name="Roberts A."/>
            <person name="Saif S."/>
            <person name="Shea T."/>
            <person name="Sisk P."/>
            <person name="Sykes S."/>
            <person name="Wortman J."/>
            <person name="Nusbaum C."/>
            <person name="Birren B."/>
        </authorList>
    </citation>
    <scope>NUCLEOTIDE SEQUENCE [LARGE SCALE GENOMIC DNA]</scope>
    <source>
        <strain evidence="2 3">FCH/4</strain>
    </source>
</reference>
<dbReference type="AlphaFoldDB" id="A0A024VH38"/>
<proteinExistence type="predicted"/>
<keyword evidence="1" id="KW-0812">Transmembrane</keyword>
<dbReference type="NCBIfam" id="TIGR01477">
    <property type="entry name" value="RIFIN"/>
    <property type="match status" value="1"/>
</dbReference>
<dbReference type="EMBL" id="KI928097">
    <property type="protein sequence ID" value="ETW27236.1"/>
    <property type="molecule type" value="Genomic_DNA"/>
</dbReference>
<sequence length="331" mass="36836">MLHMNHYITRTPKATTRTLCECELYAPANYDNDPQMKEVMDNFNRQTQQRFHEYDERMKTTRQKCREQCDKEIQKIILKDKMEKELMDKFATLHTDIPNDAIPTCICEKSVADKMEKTCLICGKNLGVAVPGLGGLGAYGTYSMVQVAMTAAEKVGIQLGIDAGNAAGVVEAIAGIISKFDLRTLGGIALENVIKVDNFKKNMFIVTKVLEEYNIRCVSTSAHESSVLCSYSSLMKPGMNPIKAISTNANSVVLKAGGVAASKTAKVTPRFVTEEVGKVVNAGAILSNPIVIAFIVIVIVVIIFLIIYLILRYRRKQKMRKKLQYIKLLKE</sequence>
<dbReference type="InterPro" id="IPR006373">
    <property type="entry name" value="VSA_Rifin"/>
</dbReference>
<name>A0A024VH38_PLAFA</name>
<evidence type="ECO:0000256" key="1">
    <source>
        <dbReference type="SAM" id="Phobius"/>
    </source>
</evidence>
<keyword evidence="1" id="KW-0472">Membrane</keyword>
<gene>
    <name evidence="2" type="ORF">PFFCH_05341</name>
</gene>
<accession>A0A024VH38</accession>
<evidence type="ECO:0008006" key="4">
    <source>
        <dbReference type="Google" id="ProtNLM"/>
    </source>
</evidence>
<evidence type="ECO:0000313" key="3">
    <source>
        <dbReference type="Proteomes" id="UP000030656"/>
    </source>
</evidence>
<reference evidence="2 3" key="2">
    <citation type="submission" date="2013-02" db="EMBL/GenBank/DDBJ databases">
        <title>The Genome Sequence of Plasmodium falciparum FCH/4.</title>
        <authorList>
            <consortium name="The Broad Institute Genome Sequencing Platform"/>
            <consortium name="The Broad Institute Genome Sequencing Center for Infectious Disease"/>
            <person name="Neafsey D."/>
            <person name="Cheeseman I."/>
            <person name="Volkman S."/>
            <person name="Adams J."/>
            <person name="Walker B."/>
            <person name="Young S.K."/>
            <person name="Zeng Q."/>
            <person name="Gargeya S."/>
            <person name="Fitzgerald M."/>
            <person name="Haas B."/>
            <person name="Abouelleil A."/>
            <person name="Alvarado L."/>
            <person name="Arachchi H.M."/>
            <person name="Berlin A.M."/>
            <person name="Chapman S.B."/>
            <person name="Dewar J."/>
            <person name="Goldberg J."/>
            <person name="Griggs A."/>
            <person name="Gujja S."/>
            <person name="Hansen M."/>
            <person name="Howarth C."/>
            <person name="Imamovic A."/>
            <person name="Larimer J."/>
            <person name="McCowan C."/>
            <person name="Murphy C."/>
            <person name="Neiman D."/>
            <person name="Pearson M."/>
            <person name="Priest M."/>
            <person name="Roberts A."/>
            <person name="Saif S."/>
            <person name="Shea T."/>
            <person name="Sisk P."/>
            <person name="Sykes S."/>
            <person name="Wortman J."/>
            <person name="Nusbaum C."/>
            <person name="Birren B."/>
        </authorList>
    </citation>
    <scope>NUCLEOTIDE SEQUENCE [LARGE SCALE GENOMIC DNA]</scope>
    <source>
        <strain evidence="2 3">FCH/4</strain>
    </source>
</reference>
<organism evidence="2 3">
    <name type="scientific">Plasmodium falciparum FCH/4</name>
    <dbReference type="NCBI Taxonomy" id="1036724"/>
    <lineage>
        <taxon>Eukaryota</taxon>
        <taxon>Sar</taxon>
        <taxon>Alveolata</taxon>
        <taxon>Apicomplexa</taxon>
        <taxon>Aconoidasida</taxon>
        <taxon>Haemosporida</taxon>
        <taxon>Plasmodiidae</taxon>
        <taxon>Plasmodium</taxon>
        <taxon>Plasmodium (Laverania)</taxon>
    </lineage>
</organism>
<dbReference type="Proteomes" id="UP000030656">
    <property type="component" value="Unassembled WGS sequence"/>
</dbReference>